<feature type="region of interest" description="Disordered" evidence="1">
    <location>
        <begin position="1"/>
        <end position="31"/>
    </location>
</feature>
<comment type="caution">
    <text evidence="2">The sequence shown here is derived from an EMBL/GenBank/DDBJ whole genome shotgun (WGS) entry which is preliminary data.</text>
</comment>
<feature type="non-terminal residue" evidence="2">
    <location>
        <position position="1"/>
    </location>
</feature>
<evidence type="ECO:0000313" key="3">
    <source>
        <dbReference type="Proteomes" id="UP000663881"/>
    </source>
</evidence>
<evidence type="ECO:0000313" key="2">
    <source>
        <dbReference type="EMBL" id="CAF4372974.1"/>
    </source>
</evidence>
<dbReference type="AlphaFoldDB" id="A0A820MIG5"/>
<organism evidence="2 3">
    <name type="scientific">Adineta steineri</name>
    <dbReference type="NCBI Taxonomy" id="433720"/>
    <lineage>
        <taxon>Eukaryota</taxon>
        <taxon>Metazoa</taxon>
        <taxon>Spiralia</taxon>
        <taxon>Gnathifera</taxon>
        <taxon>Rotifera</taxon>
        <taxon>Eurotatoria</taxon>
        <taxon>Bdelloidea</taxon>
        <taxon>Adinetida</taxon>
        <taxon>Adinetidae</taxon>
        <taxon>Adineta</taxon>
    </lineage>
</organism>
<name>A0A820MIG5_9BILA</name>
<dbReference type="Proteomes" id="UP000663881">
    <property type="component" value="Unassembled WGS sequence"/>
</dbReference>
<gene>
    <name evidence="2" type="ORF">OKA104_LOCUS49937</name>
</gene>
<reference evidence="2" key="1">
    <citation type="submission" date="2021-02" db="EMBL/GenBank/DDBJ databases">
        <authorList>
            <person name="Nowell W R."/>
        </authorList>
    </citation>
    <scope>NUCLEOTIDE SEQUENCE</scope>
</reference>
<dbReference type="EMBL" id="CAJOAY010024236">
    <property type="protein sequence ID" value="CAF4372974.1"/>
    <property type="molecule type" value="Genomic_DNA"/>
</dbReference>
<proteinExistence type="predicted"/>
<feature type="non-terminal residue" evidence="2">
    <location>
        <position position="31"/>
    </location>
</feature>
<protein>
    <submittedName>
        <fullName evidence="2">Uncharacterized protein</fullName>
    </submittedName>
</protein>
<evidence type="ECO:0000256" key="1">
    <source>
        <dbReference type="SAM" id="MobiDB-lite"/>
    </source>
</evidence>
<feature type="compositionally biased region" description="Acidic residues" evidence="1">
    <location>
        <begin position="22"/>
        <end position="31"/>
    </location>
</feature>
<accession>A0A820MIG5</accession>
<sequence length="31" mass="3697">GWTKEDDVPLPVRMAQHQAFLNEDEDDRLDR</sequence>